<evidence type="ECO:0000256" key="7">
    <source>
        <dbReference type="SAM" id="Phobius"/>
    </source>
</evidence>
<evidence type="ECO:0000256" key="1">
    <source>
        <dbReference type="ARBA" id="ARBA00004429"/>
    </source>
</evidence>
<dbReference type="EMBL" id="AUZY01013201">
    <property type="protein sequence ID" value="EQD26220.1"/>
    <property type="molecule type" value="Genomic_DNA"/>
</dbReference>
<reference evidence="8" key="1">
    <citation type="submission" date="2013-08" db="EMBL/GenBank/DDBJ databases">
        <authorList>
            <person name="Mendez C."/>
            <person name="Richter M."/>
            <person name="Ferrer M."/>
            <person name="Sanchez J."/>
        </authorList>
    </citation>
    <scope>NUCLEOTIDE SEQUENCE</scope>
</reference>
<protein>
    <submittedName>
        <fullName evidence="8">Glucosyltransferase MdoH</fullName>
    </submittedName>
</protein>
<proteinExistence type="predicted"/>
<name>T0Z8V6_9ZZZZ</name>
<keyword evidence="5 8" id="KW-0808">Transferase</keyword>
<sequence length="183" mass="19946">GLPRLPGSAPLGGDILSHDFAEAAFMRRAGFQVWLLPIDRGSWEEIPSNLIDYAARDRRWAQGNIQHLGLLRARGLHWLSRVNLVCGVLAYVASPLWLLELVLSSSVIILQALHGHQYFVPGSHGLFPSWPHYHDGEIAALLSLTGVVLFLPKVLAAVLALLDPALRRGFGGALRLGASVLLE</sequence>
<keyword evidence="7" id="KW-0472">Membrane</keyword>
<comment type="caution">
    <text evidence="8">The sequence shown here is derived from an EMBL/GenBank/DDBJ whole genome shotgun (WGS) entry which is preliminary data.</text>
</comment>
<dbReference type="AlphaFoldDB" id="T0Z8V6"/>
<reference evidence="8" key="2">
    <citation type="journal article" date="2014" name="ISME J.">
        <title>Microbial stratification in low pH oxic and suboxic macroscopic growths along an acid mine drainage.</title>
        <authorList>
            <person name="Mendez-Garcia C."/>
            <person name="Mesa V."/>
            <person name="Sprenger R.R."/>
            <person name="Richter M."/>
            <person name="Diez M.S."/>
            <person name="Solano J."/>
            <person name="Bargiela R."/>
            <person name="Golyshina O.V."/>
            <person name="Manteca A."/>
            <person name="Ramos J.L."/>
            <person name="Gallego J.R."/>
            <person name="Llorente I."/>
            <person name="Martins Dos Santos V.A."/>
            <person name="Jensen O.N."/>
            <person name="Pelaez A.I."/>
            <person name="Sanchez J."/>
            <person name="Ferrer M."/>
        </authorList>
    </citation>
    <scope>NUCLEOTIDE SEQUENCE</scope>
</reference>
<dbReference type="GO" id="GO:0005886">
    <property type="term" value="C:plasma membrane"/>
    <property type="evidence" value="ECO:0007669"/>
    <property type="project" value="UniProtKB-SubCell"/>
</dbReference>
<keyword evidence="7" id="KW-0812">Transmembrane</keyword>
<gene>
    <name evidence="8" type="ORF">B1B_19639</name>
</gene>
<evidence type="ECO:0000256" key="2">
    <source>
        <dbReference type="ARBA" id="ARBA00004881"/>
    </source>
</evidence>
<dbReference type="InterPro" id="IPR050321">
    <property type="entry name" value="Glycosyltr_2/OpgH_subfam"/>
</dbReference>
<feature type="non-terminal residue" evidence="8">
    <location>
        <position position="183"/>
    </location>
</feature>
<dbReference type="GO" id="GO:0016758">
    <property type="term" value="F:hexosyltransferase activity"/>
    <property type="evidence" value="ECO:0007669"/>
    <property type="project" value="TreeGrafter"/>
</dbReference>
<evidence type="ECO:0000256" key="3">
    <source>
        <dbReference type="ARBA" id="ARBA00022475"/>
    </source>
</evidence>
<comment type="pathway">
    <text evidence="2">Glycan metabolism.</text>
</comment>
<accession>T0Z8V6</accession>
<organism evidence="8">
    <name type="scientific">mine drainage metagenome</name>
    <dbReference type="NCBI Taxonomy" id="410659"/>
    <lineage>
        <taxon>unclassified sequences</taxon>
        <taxon>metagenomes</taxon>
        <taxon>ecological metagenomes</taxon>
    </lineage>
</organism>
<evidence type="ECO:0000256" key="5">
    <source>
        <dbReference type="ARBA" id="ARBA00022679"/>
    </source>
</evidence>
<keyword evidence="3" id="KW-1003">Cell membrane</keyword>
<comment type="subcellular location">
    <subcellularLocation>
        <location evidence="1">Cell inner membrane</location>
        <topology evidence="1">Multi-pass membrane protein</topology>
    </subcellularLocation>
</comment>
<dbReference type="PANTHER" id="PTHR43867:SF5">
    <property type="entry name" value="GLUCANS BIOSYNTHESIS GLUCOSYLTRANSFERASE H"/>
    <property type="match status" value="1"/>
</dbReference>
<feature type="transmembrane region" description="Helical" evidence="7">
    <location>
        <begin position="138"/>
        <end position="162"/>
    </location>
</feature>
<keyword evidence="6 7" id="KW-1133">Transmembrane helix</keyword>
<keyword evidence="4" id="KW-0328">Glycosyltransferase</keyword>
<dbReference type="PANTHER" id="PTHR43867">
    <property type="entry name" value="CELLULOSE SYNTHASE CATALYTIC SUBUNIT A [UDP-FORMING]"/>
    <property type="match status" value="1"/>
</dbReference>
<evidence type="ECO:0000256" key="4">
    <source>
        <dbReference type="ARBA" id="ARBA00022676"/>
    </source>
</evidence>
<evidence type="ECO:0000313" key="8">
    <source>
        <dbReference type="EMBL" id="EQD26220.1"/>
    </source>
</evidence>
<feature type="non-terminal residue" evidence="8">
    <location>
        <position position="1"/>
    </location>
</feature>
<evidence type="ECO:0000256" key="6">
    <source>
        <dbReference type="ARBA" id="ARBA00022989"/>
    </source>
</evidence>